<dbReference type="InterPro" id="IPR025676">
    <property type="entry name" value="Clr5_dom"/>
</dbReference>
<dbReference type="InterPro" id="IPR036770">
    <property type="entry name" value="Ankyrin_rpt-contain_sf"/>
</dbReference>
<dbReference type="Pfam" id="PF12796">
    <property type="entry name" value="Ank_2"/>
    <property type="match status" value="1"/>
</dbReference>
<evidence type="ECO:0000256" key="2">
    <source>
        <dbReference type="ARBA" id="ARBA00023043"/>
    </source>
</evidence>
<gene>
    <name evidence="5" type="ORF">B0J11DRAFT_526008</name>
</gene>
<dbReference type="Gene3D" id="1.25.40.20">
    <property type="entry name" value="Ankyrin repeat-containing domain"/>
    <property type="match status" value="1"/>
</dbReference>
<protein>
    <recommendedName>
        <fullName evidence="4">Clr5 domain-containing protein</fullName>
    </recommendedName>
</protein>
<evidence type="ECO:0000256" key="1">
    <source>
        <dbReference type="ARBA" id="ARBA00022737"/>
    </source>
</evidence>
<dbReference type="SUPFAM" id="SSF48403">
    <property type="entry name" value="Ankyrin repeat"/>
    <property type="match status" value="1"/>
</dbReference>
<sequence>MSRASRKMAPRIPDAVWEQQRKTIERLFLHEDKQLGGQNGVILVMSRDFNFTATKSQYENQFRKWRVRKNITRKEWRTIFREFSQRPTHSQQTNIVFKGVIISKDRIEREQKRYQSNDAGFFEDATAMAASLGTSSHSNTTAACTTITDNLVSETAIAPLRRGIEYLQSSENLSPHMPYQLSTVNPIGSRSMRTEFSPFSWATRLPWELVSPWLLPSQNLIHRTGHGTSAHNTLFYSTNSAIVNQSTATSLAPIYMVSALLNNMSLPGITTIQNAHNLLRAIPKSEALRFFQSLPIQEWEILRERMFAAAVDDGHLATIKTMLDLGINFRDKIGVRSNTFHKPIEPLQLALDRRQLPVLNLYISQFDERESNIQLNSLRDKIIKTRETLDFHSGVLLGADWLSVLRKVILAGADPTIPCIMTALDDAELAREFLARQPAGLKEWLRLGLLRECIEQVGRKGFYVKHLQSIFDYIFEEHSLIDIVDDPDVVAALQSGFEAAIRRETWLTWTTEIIFETCARLGVRLQYSSLHQDVNSIVIEHCKKKDWISAHSVARTHTTTEFFAHKRTNAVQTDPDPKNAPYNLEMTREWQLECEARKQLKEAIENDDVDYINIKLRSGKWHEWRHVLERAISIGSDRIAAAILSSETYQDKYEDRGELLELLLRGRTVAVTALMEGNDQWSDALNRARDDNDFIPLDDLLHRMQPLQDEPLFPARIRLGFECNQQIALHALAHYAVEKNDFTLFDWLLAVGLDMDAVIEIRPHLRGLDSPLYRGSQVEVTLPPLITLAIDRNQIDWVRFMLNATAVKWNETLLTRAVKGKASSKIITLLLDPAANKIDTKQARYGYATLREAIQGRDYDTMALLIRNIDLTGLVWLTNHTSNSESTFLSPLGEAIALNDLRAVKLLLEGGADPNAIVSCHGIFNNDAEESPHSDLLRVNPLLAAIDIGNMDIIRLLVHKGAELDYPPKLGLLRTPLQRAAEIGSFEIVQYFLDKNVPVDGDLFYIGGSPLQFAALGGYVGIAQLLLEHDADPNYLPAQGDGRTAFEAAAEWGRVDMMALLAHWGVDWELDTGDEVVGYWPKDRDEYEPVNGTQYERALMFAERRGHMASKRYVQHLRSMDKSEAMEE</sequence>
<dbReference type="AlphaFoldDB" id="A0A9P9DWL6"/>
<proteinExistence type="predicted"/>
<feature type="domain" description="Clr5" evidence="4">
    <location>
        <begin position="14"/>
        <end position="69"/>
    </location>
</feature>
<dbReference type="OrthoDB" id="539213at2759"/>
<reference evidence="5" key="1">
    <citation type="journal article" date="2021" name="Nat. Commun.">
        <title>Genetic determinants of endophytism in the Arabidopsis root mycobiome.</title>
        <authorList>
            <person name="Mesny F."/>
            <person name="Miyauchi S."/>
            <person name="Thiergart T."/>
            <person name="Pickel B."/>
            <person name="Atanasova L."/>
            <person name="Karlsson M."/>
            <person name="Huettel B."/>
            <person name="Barry K.W."/>
            <person name="Haridas S."/>
            <person name="Chen C."/>
            <person name="Bauer D."/>
            <person name="Andreopoulos W."/>
            <person name="Pangilinan J."/>
            <person name="LaButti K."/>
            <person name="Riley R."/>
            <person name="Lipzen A."/>
            <person name="Clum A."/>
            <person name="Drula E."/>
            <person name="Henrissat B."/>
            <person name="Kohler A."/>
            <person name="Grigoriev I.V."/>
            <person name="Martin F.M."/>
            <person name="Hacquard S."/>
        </authorList>
    </citation>
    <scope>NUCLEOTIDE SEQUENCE</scope>
    <source>
        <strain evidence="5">MPI-CAGE-CH-0243</strain>
    </source>
</reference>
<feature type="repeat" description="ANK" evidence="3">
    <location>
        <begin position="1006"/>
        <end position="1038"/>
    </location>
</feature>
<evidence type="ECO:0000313" key="5">
    <source>
        <dbReference type="EMBL" id="KAH7126608.1"/>
    </source>
</evidence>
<name>A0A9P9DWL6_9PLEO</name>
<evidence type="ECO:0000259" key="4">
    <source>
        <dbReference type="Pfam" id="PF14420"/>
    </source>
</evidence>
<keyword evidence="2 3" id="KW-0040">ANK repeat</keyword>
<evidence type="ECO:0000256" key="3">
    <source>
        <dbReference type="PROSITE-ProRule" id="PRU00023"/>
    </source>
</evidence>
<dbReference type="PROSITE" id="PS50297">
    <property type="entry name" value="ANK_REP_REGION"/>
    <property type="match status" value="1"/>
</dbReference>
<evidence type="ECO:0000313" key="6">
    <source>
        <dbReference type="Proteomes" id="UP000700596"/>
    </source>
</evidence>
<dbReference type="EMBL" id="JAGMWT010000006">
    <property type="protein sequence ID" value="KAH7126608.1"/>
    <property type="molecule type" value="Genomic_DNA"/>
</dbReference>
<keyword evidence="6" id="KW-1185">Reference proteome</keyword>
<comment type="caution">
    <text evidence="5">The sequence shown here is derived from an EMBL/GenBank/DDBJ whole genome shotgun (WGS) entry which is preliminary data.</text>
</comment>
<dbReference type="Pfam" id="PF14420">
    <property type="entry name" value="Clr5"/>
    <property type="match status" value="1"/>
</dbReference>
<dbReference type="PROSITE" id="PS50088">
    <property type="entry name" value="ANK_REPEAT"/>
    <property type="match status" value="2"/>
</dbReference>
<dbReference type="SMART" id="SM00248">
    <property type="entry name" value="ANK"/>
    <property type="match status" value="7"/>
</dbReference>
<dbReference type="Proteomes" id="UP000700596">
    <property type="component" value="Unassembled WGS sequence"/>
</dbReference>
<accession>A0A9P9DWL6</accession>
<dbReference type="InterPro" id="IPR002110">
    <property type="entry name" value="Ankyrin_rpt"/>
</dbReference>
<keyword evidence="1" id="KW-0677">Repeat</keyword>
<dbReference type="PANTHER" id="PTHR24198:SF165">
    <property type="entry name" value="ANKYRIN REPEAT-CONTAINING PROTEIN-RELATED"/>
    <property type="match status" value="1"/>
</dbReference>
<organism evidence="5 6">
    <name type="scientific">Dendryphion nanum</name>
    <dbReference type="NCBI Taxonomy" id="256645"/>
    <lineage>
        <taxon>Eukaryota</taxon>
        <taxon>Fungi</taxon>
        <taxon>Dikarya</taxon>
        <taxon>Ascomycota</taxon>
        <taxon>Pezizomycotina</taxon>
        <taxon>Dothideomycetes</taxon>
        <taxon>Pleosporomycetidae</taxon>
        <taxon>Pleosporales</taxon>
        <taxon>Torulaceae</taxon>
        <taxon>Dendryphion</taxon>
    </lineage>
</organism>
<feature type="repeat" description="ANK" evidence="3">
    <location>
        <begin position="937"/>
        <end position="969"/>
    </location>
</feature>
<dbReference type="PANTHER" id="PTHR24198">
    <property type="entry name" value="ANKYRIN REPEAT AND PROTEIN KINASE DOMAIN-CONTAINING PROTEIN"/>
    <property type="match status" value="1"/>
</dbReference>